<dbReference type="EMBL" id="BMAV01019896">
    <property type="protein sequence ID" value="GFY73172.1"/>
    <property type="molecule type" value="Genomic_DNA"/>
</dbReference>
<dbReference type="Proteomes" id="UP000886998">
    <property type="component" value="Unassembled WGS sequence"/>
</dbReference>
<organism evidence="1 2">
    <name type="scientific">Trichonephila inaurata madagascariensis</name>
    <dbReference type="NCBI Taxonomy" id="2747483"/>
    <lineage>
        <taxon>Eukaryota</taxon>
        <taxon>Metazoa</taxon>
        <taxon>Ecdysozoa</taxon>
        <taxon>Arthropoda</taxon>
        <taxon>Chelicerata</taxon>
        <taxon>Arachnida</taxon>
        <taxon>Araneae</taxon>
        <taxon>Araneomorphae</taxon>
        <taxon>Entelegynae</taxon>
        <taxon>Araneoidea</taxon>
        <taxon>Nephilidae</taxon>
        <taxon>Trichonephila</taxon>
        <taxon>Trichonephila inaurata</taxon>
    </lineage>
</organism>
<proteinExistence type="predicted"/>
<name>A0A8X6YMK9_9ARAC</name>
<protein>
    <submittedName>
        <fullName evidence="1">Uncharacterized protein</fullName>
    </submittedName>
</protein>
<dbReference type="AlphaFoldDB" id="A0A8X6YMK9"/>
<sequence length="30" mass="3524">MYKDKMSAKQSKEPGGDAFYKKLWSDENQL</sequence>
<accession>A0A8X6YMK9</accession>
<reference evidence="1" key="1">
    <citation type="submission" date="2020-08" db="EMBL/GenBank/DDBJ databases">
        <title>Multicomponent nature underlies the extraordinary mechanical properties of spider dragline silk.</title>
        <authorList>
            <person name="Kono N."/>
            <person name="Nakamura H."/>
            <person name="Mori M."/>
            <person name="Yoshida Y."/>
            <person name="Ohtoshi R."/>
            <person name="Malay A.D."/>
            <person name="Moran D.A.P."/>
            <person name="Tomita M."/>
            <person name="Numata K."/>
            <person name="Arakawa K."/>
        </authorList>
    </citation>
    <scope>NUCLEOTIDE SEQUENCE</scope>
</reference>
<comment type="caution">
    <text evidence="1">The sequence shown here is derived from an EMBL/GenBank/DDBJ whole genome shotgun (WGS) entry which is preliminary data.</text>
</comment>
<feature type="non-terminal residue" evidence="1">
    <location>
        <position position="30"/>
    </location>
</feature>
<keyword evidence="2" id="KW-1185">Reference proteome</keyword>
<evidence type="ECO:0000313" key="2">
    <source>
        <dbReference type="Proteomes" id="UP000886998"/>
    </source>
</evidence>
<evidence type="ECO:0000313" key="1">
    <source>
        <dbReference type="EMBL" id="GFY73172.1"/>
    </source>
</evidence>
<gene>
    <name evidence="1" type="ORF">TNIN_362561</name>
</gene>